<evidence type="ECO:0000313" key="2">
    <source>
        <dbReference type="EMBL" id="GIY22118.1"/>
    </source>
</evidence>
<feature type="region of interest" description="Disordered" evidence="1">
    <location>
        <begin position="36"/>
        <end position="65"/>
    </location>
</feature>
<evidence type="ECO:0000256" key="1">
    <source>
        <dbReference type="SAM" id="MobiDB-lite"/>
    </source>
</evidence>
<sequence>MEKTENPLSISSQLDETAFYSSTFFEDVNSMITTKMEQNSGSDSSSDTSYESSLYSPASCDDTWSKSISNIFSDGWKVEC</sequence>
<dbReference type="AlphaFoldDB" id="A0AAV4RIE6"/>
<protein>
    <submittedName>
        <fullName evidence="2">Uncharacterized protein</fullName>
    </submittedName>
</protein>
<keyword evidence="3" id="KW-1185">Reference proteome</keyword>
<comment type="caution">
    <text evidence="2">The sequence shown here is derived from an EMBL/GenBank/DDBJ whole genome shotgun (WGS) entry which is preliminary data.</text>
</comment>
<organism evidence="2 3">
    <name type="scientific">Caerostris extrusa</name>
    <name type="common">Bark spider</name>
    <name type="synonym">Caerostris bankana</name>
    <dbReference type="NCBI Taxonomy" id="172846"/>
    <lineage>
        <taxon>Eukaryota</taxon>
        <taxon>Metazoa</taxon>
        <taxon>Ecdysozoa</taxon>
        <taxon>Arthropoda</taxon>
        <taxon>Chelicerata</taxon>
        <taxon>Arachnida</taxon>
        <taxon>Araneae</taxon>
        <taxon>Araneomorphae</taxon>
        <taxon>Entelegynae</taxon>
        <taxon>Araneoidea</taxon>
        <taxon>Araneidae</taxon>
        <taxon>Caerostris</taxon>
    </lineage>
</organism>
<dbReference type="EMBL" id="BPLR01008105">
    <property type="protein sequence ID" value="GIY22118.1"/>
    <property type="molecule type" value="Genomic_DNA"/>
</dbReference>
<dbReference type="Proteomes" id="UP001054945">
    <property type="component" value="Unassembled WGS sequence"/>
</dbReference>
<reference evidence="2 3" key="1">
    <citation type="submission" date="2021-06" db="EMBL/GenBank/DDBJ databases">
        <title>Caerostris extrusa draft genome.</title>
        <authorList>
            <person name="Kono N."/>
            <person name="Arakawa K."/>
        </authorList>
    </citation>
    <scope>NUCLEOTIDE SEQUENCE [LARGE SCALE GENOMIC DNA]</scope>
</reference>
<accession>A0AAV4RIE6</accession>
<gene>
    <name evidence="2" type="ORF">CEXT_278911</name>
</gene>
<name>A0AAV4RIE6_CAEEX</name>
<proteinExistence type="predicted"/>
<feature type="compositionally biased region" description="Low complexity" evidence="1">
    <location>
        <begin position="40"/>
        <end position="56"/>
    </location>
</feature>
<evidence type="ECO:0000313" key="3">
    <source>
        <dbReference type="Proteomes" id="UP001054945"/>
    </source>
</evidence>